<dbReference type="SUPFAM" id="SSF103473">
    <property type="entry name" value="MFS general substrate transporter"/>
    <property type="match status" value="1"/>
</dbReference>
<feature type="transmembrane region" description="Helical" evidence="6">
    <location>
        <begin position="323"/>
        <end position="343"/>
    </location>
</feature>
<dbReference type="InterPro" id="IPR036259">
    <property type="entry name" value="MFS_trans_sf"/>
</dbReference>
<dbReference type="Proteomes" id="UP000295075">
    <property type="component" value="Unassembled WGS sequence"/>
</dbReference>
<comment type="caution">
    <text evidence="7">The sequence shown here is derived from an EMBL/GenBank/DDBJ whole genome shotgun (WGS) entry which is preliminary data.</text>
</comment>
<dbReference type="GO" id="GO:0005886">
    <property type="term" value="C:plasma membrane"/>
    <property type="evidence" value="ECO:0007669"/>
    <property type="project" value="UniProtKB-SubCell"/>
</dbReference>
<feature type="transmembrane region" description="Helical" evidence="6">
    <location>
        <begin position="101"/>
        <end position="128"/>
    </location>
</feature>
<keyword evidence="5 6" id="KW-0472">Membrane</keyword>
<dbReference type="Pfam" id="PF07690">
    <property type="entry name" value="MFS_1"/>
    <property type="match status" value="1"/>
</dbReference>
<feature type="transmembrane region" description="Helical" evidence="6">
    <location>
        <begin position="355"/>
        <end position="378"/>
    </location>
</feature>
<dbReference type="GO" id="GO:0022857">
    <property type="term" value="F:transmembrane transporter activity"/>
    <property type="evidence" value="ECO:0007669"/>
    <property type="project" value="InterPro"/>
</dbReference>
<feature type="transmembrane region" description="Helical" evidence="6">
    <location>
        <begin position="267"/>
        <end position="286"/>
    </location>
</feature>
<feature type="transmembrane region" description="Helical" evidence="6">
    <location>
        <begin position="298"/>
        <end position="317"/>
    </location>
</feature>
<dbReference type="PANTHER" id="PTHR23513:SF11">
    <property type="entry name" value="STAPHYLOFERRIN A TRANSPORTER"/>
    <property type="match status" value="1"/>
</dbReference>
<dbReference type="CDD" id="cd06173">
    <property type="entry name" value="MFS_MefA_like"/>
    <property type="match status" value="1"/>
</dbReference>
<feature type="transmembrane region" description="Helical" evidence="6">
    <location>
        <begin position="384"/>
        <end position="402"/>
    </location>
</feature>
<gene>
    <name evidence="7" type="ORF">E1261_00210</name>
</gene>
<dbReference type="Gene3D" id="1.20.1250.20">
    <property type="entry name" value="MFS general substrate transporter like domains"/>
    <property type="match status" value="1"/>
</dbReference>
<organism evidence="7 8">
    <name type="scientific">Kribbella albertanoniae</name>
    <dbReference type="NCBI Taxonomy" id="1266829"/>
    <lineage>
        <taxon>Bacteria</taxon>
        <taxon>Bacillati</taxon>
        <taxon>Actinomycetota</taxon>
        <taxon>Actinomycetes</taxon>
        <taxon>Propionibacteriales</taxon>
        <taxon>Kribbellaceae</taxon>
        <taxon>Kribbella</taxon>
    </lineage>
</organism>
<evidence type="ECO:0000313" key="7">
    <source>
        <dbReference type="EMBL" id="TDC35787.1"/>
    </source>
</evidence>
<feature type="transmembrane region" description="Helical" evidence="6">
    <location>
        <begin position="59"/>
        <end position="80"/>
    </location>
</feature>
<evidence type="ECO:0000256" key="2">
    <source>
        <dbReference type="ARBA" id="ARBA00022475"/>
    </source>
</evidence>
<dbReference type="EMBL" id="SMKA01000001">
    <property type="protein sequence ID" value="TDC35787.1"/>
    <property type="molecule type" value="Genomic_DNA"/>
</dbReference>
<comment type="subcellular location">
    <subcellularLocation>
        <location evidence="1">Cell membrane</location>
        <topology evidence="1">Multi-pass membrane protein</topology>
    </subcellularLocation>
</comment>
<dbReference type="OrthoDB" id="3227279at2"/>
<evidence type="ECO:0000256" key="4">
    <source>
        <dbReference type="ARBA" id="ARBA00022989"/>
    </source>
</evidence>
<evidence type="ECO:0000256" key="6">
    <source>
        <dbReference type="SAM" id="Phobius"/>
    </source>
</evidence>
<evidence type="ECO:0000256" key="3">
    <source>
        <dbReference type="ARBA" id="ARBA00022692"/>
    </source>
</evidence>
<accession>A0A4R4QJB4</accession>
<evidence type="ECO:0000256" key="1">
    <source>
        <dbReference type="ARBA" id="ARBA00004651"/>
    </source>
</evidence>
<keyword evidence="8" id="KW-1185">Reference proteome</keyword>
<evidence type="ECO:0000313" key="8">
    <source>
        <dbReference type="Proteomes" id="UP000295075"/>
    </source>
</evidence>
<evidence type="ECO:0000256" key="5">
    <source>
        <dbReference type="ARBA" id="ARBA00023136"/>
    </source>
</evidence>
<name>A0A4R4QJB4_9ACTN</name>
<keyword evidence="3 6" id="KW-0812">Transmembrane</keyword>
<dbReference type="PANTHER" id="PTHR23513">
    <property type="entry name" value="INTEGRAL MEMBRANE EFFLUX PROTEIN-RELATED"/>
    <property type="match status" value="1"/>
</dbReference>
<keyword evidence="2" id="KW-1003">Cell membrane</keyword>
<sequence length="419" mass="42593">MPRPGSSPPDPSERPATYREVFAVAEFRWLWAALIGSVIGDQLARVALAVLVFDRTGSAGLSALTYALTLLPDVVSGPLLSGLADRFPRRRVMVSCDAARAVLVALMAIPGTPLWILCVLLVAVQLLAAPFQSARTASMASFMTGDSYKAATGVSAITGQAAQLAGFVTGGTVVAALGASQALGLNAASFAVSAVLLQLGIRERPVPGSDDPGGRPGWWGSLSAGARLVWDDRRLRYLTALICVPGFYITVEGLAAPYAAAVGGGPLAVGVLFAANPAGQVVGILLSSRLAPARRLAWIGPLAVGSCVPLIACVAAPGLWATVALWGLSGLSASYLVTAQATFVQDIPDAQRGQVIGLARTALIVSQGIGVLAAGAAADRWQPAMVVAAAGVLGVAFAAGAARGYQRAERAGQPGRPGA</sequence>
<dbReference type="AlphaFoldDB" id="A0A4R4QJB4"/>
<keyword evidence="4 6" id="KW-1133">Transmembrane helix</keyword>
<reference evidence="7 8" key="1">
    <citation type="submission" date="2019-03" db="EMBL/GenBank/DDBJ databases">
        <title>Draft genome sequences of novel Actinobacteria.</title>
        <authorList>
            <person name="Sahin N."/>
            <person name="Ay H."/>
            <person name="Saygin H."/>
        </authorList>
    </citation>
    <scope>NUCLEOTIDE SEQUENCE [LARGE SCALE GENOMIC DNA]</scope>
    <source>
        <strain evidence="7 8">JCM 30547</strain>
    </source>
</reference>
<proteinExistence type="predicted"/>
<protein>
    <submittedName>
        <fullName evidence="7">MFS transporter</fullName>
    </submittedName>
</protein>
<dbReference type="InterPro" id="IPR011701">
    <property type="entry name" value="MFS"/>
</dbReference>
<feature type="transmembrane region" description="Helical" evidence="6">
    <location>
        <begin position="237"/>
        <end position="261"/>
    </location>
</feature>